<comment type="cofactor">
    <cofactor evidence="17">
        <name>Mg(2+)</name>
        <dbReference type="ChEBI" id="CHEBI:18420"/>
    </cofactor>
</comment>
<gene>
    <name evidence="17" type="primary">nnrD</name>
    <name evidence="18" type="synonym">nnrE</name>
    <name evidence="22" type="ORF">RKE40_27345</name>
</gene>
<comment type="catalytic activity">
    <reaction evidence="15 17 19">
        <text>(6S)-NADHX + ADP = AMP + phosphate + NADH + H(+)</text>
        <dbReference type="Rhea" id="RHEA:32223"/>
        <dbReference type="ChEBI" id="CHEBI:15378"/>
        <dbReference type="ChEBI" id="CHEBI:43474"/>
        <dbReference type="ChEBI" id="CHEBI:57945"/>
        <dbReference type="ChEBI" id="CHEBI:64074"/>
        <dbReference type="ChEBI" id="CHEBI:456215"/>
        <dbReference type="ChEBI" id="CHEBI:456216"/>
        <dbReference type="EC" id="4.2.1.136"/>
    </reaction>
</comment>
<dbReference type="PANTHER" id="PTHR12592:SF0">
    <property type="entry name" value="ATP-DEPENDENT (S)-NAD(P)H-HYDRATE DEHYDRATASE"/>
    <property type="match status" value="1"/>
</dbReference>
<evidence type="ECO:0000256" key="16">
    <source>
        <dbReference type="ARBA" id="ARBA00049209"/>
    </source>
</evidence>
<dbReference type="PANTHER" id="PTHR12592">
    <property type="entry name" value="ATP-DEPENDENT (S)-NAD(P)H-HYDRATE DEHYDRATASE FAMILY MEMBER"/>
    <property type="match status" value="1"/>
</dbReference>
<dbReference type="NCBIfam" id="TIGR00197">
    <property type="entry name" value="yjeF_nterm"/>
    <property type="match status" value="1"/>
</dbReference>
<dbReference type="InterPro" id="IPR000631">
    <property type="entry name" value="CARKD"/>
</dbReference>
<feature type="binding site" evidence="18">
    <location>
        <position position="65"/>
    </location>
    <ligand>
        <name>K(+)</name>
        <dbReference type="ChEBI" id="CHEBI:29103"/>
    </ligand>
</feature>
<evidence type="ECO:0000256" key="8">
    <source>
        <dbReference type="ARBA" id="ARBA00022857"/>
    </source>
</evidence>
<feature type="binding site" evidence="17">
    <location>
        <position position="449"/>
    </location>
    <ligand>
        <name>(6S)-NADPHX</name>
        <dbReference type="ChEBI" id="CHEBI:64076"/>
    </ligand>
</feature>
<keyword evidence="12 17" id="KW-0456">Lyase</keyword>
<evidence type="ECO:0000256" key="10">
    <source>
        <dbReference type="ARBA" id="ARBA00023027"/>
    </source>
</evidence>
<dbReference type="Pfam" id="PF01256">
    <property type="entry name" value="Carb_kinase"/>
    <property type="match status" value="1"/>
</dbReference>
<feature type="binding site" evidence="17">
    <location>
        <position position="381"/>
    </location>
    <ligand>
        <name>(6S)-NADPHX</name>
        <dbReference type="ChEBI" id="CHEBI:64076"/>
    </ligand>
</feature>
<dbReference type="SUPFAM" id="SSF64153">
    <property type="entry name" value="YjeF N-terminal domain-like"/>
    <property type="match status" value="1"/>
</dbReference>
<dbReference type="PROSITE" id="PS51385">
    <property type="entry name" value="YJEF_N"/>
    <property type="match status" value="1"/>
</dbReference>
<dbReference type="InterPro" id="IPR030677">
    <property type="entry name" value="Nnr"/>
</dbReference>
<dbReference type="Pfam" id="PF03853">
    <property type="entry name" value="YjeF_N"/>
    <property type="match status" value="1"/>
</dbReference>
<keyword evidence="13" id="KW-0511">Multifunctional enzyme</keyword>
<dbReference type="HAMAP" id="MF_01966">
    <property type="entry name" value="NADHX_epimerase"/>
    <property type="match status" value="1"/>
</dbReference>
<feature type="binding site" evidence="18">
    <location>
        <position position="158"/>
    </location>
    <ligand>
        <name>(6S)-NADPHX</name>
        <dbReference type="ChEBI" id="CHEBI:64076"/>
    </ligand>
</feature>
<keyword evidence="5 18" id="KW-0479">Metal-binding</keyword>
<evidence type="ECO:0000259" key="21">
    <source>
        <dbReference type="PROSITE" id="PS51385"/>
    </source>
</evidence>
<evidence type="ECO:0000256" key="18">
    <source>
        <dbReference type="HAMAP-Rule" id="MF_01966"/>
    </source>
</evidence>
<dbReference type="InterPro" id="IPR036652">
    <property type="entry name" value="YjeF_N_dom_sf"/>
</dbReference>
<dbReference type="PIRSF" id="PIRSF017184">
    <property type="entry name" value="Nnr"/>
    <property type="match status" value="1"/>
</dbReference>
<comment type="function">
    <text evidence="14 19">Bifunctional enzyme that catalyzes the epimerization of the S- and R-forms of NAD(P)HX and the dehydration of the S-form of NAD(P)HX at the expense of ADP, which is converted to AMP. This allows the repair of both epimers of NAD(P)HX, a damaged form of NAD(P)H that is a result of enzymatic or heat-dependent hydration.</text>
</comment>
<dbReference type="EC" id="4.2.1.136" evidence="19"/>
<comment type="cofactor">
    <cofactor evidence="18 19">
        <name>K(+)</name>
        <dbReference type="ChEBI" id="CHEBI:29103"/>
    </cofactor>
    <text evidence="18 19">Binds 1 potassium ion per subunit.</text>
</comment>
<keyword evidence="11 18" id="KW-0413">Isomerase</keyword>
<protein>
    <recommendedName>
        <fullName evidence="19">Bifunctional NAD(P)H-hydrate repair enzyme</fullName>
    </recommendedName>
    <alternativeName>
        <fullName evidence="19">Nicotinamide nucleotide repair protein</fullName>
    </alternativeName>
    <domain>
        <recommendedName>
            <fullName evidence="19">ADP-dependent (S)-NAD(P)H-hydrate dehydratase</fullName>
            <ecNumber evidence="19">4.2.1.136</ecNumber>
        </recommendedName>
        <alternativeName>
            <fullName evidence="19">ADP-dependent NAD(P)HX dehydratase</fullName>
        </alternativeName>
    </domain>
    <domain>
        <recommendedName>
            <fullName evidence="19">NAD(P)H-hydrate epimerase</fullName>
            <ecNumber evidence="19">5.1.99.6</ecNumber>
        </recommendedName>
    </domain>
</protein>
<evidence type="ECO:0000256" key="15">
    <source>
        <dbReference type="ARBA" id="ARBA00048238"/>
    </source>
</evidence>
<evidence type="ECO:0000256" key="14">
    <source>
        <dbReference type="ARBA" id="ARBA00025153"/>
    </source>
</evidence>
<evidence type="ECO:0000256" key="17">
    <source>
        <dbReference type="HAMAP-Rule" id="MF_01965"/>
    </source>
</evidence>
<accession>A0ABU3SFP5</accession>
<feature type="binding site" evidence="18">
    <location>
        <position position="125"/>
    </location>
    <ligand>
        <name>K(+)</name>
        <dbReference type="ChEBI" id="CHEBI:29103"/>
    </ligand>
</feature>
<feature type="binding site" evidence="18">
    <location>
        <begin position="129"/>
        <end position="135"/>
    </location>
    <ligand>
        <name>(6S)-NADPHX</name>
        <dbReference type="ChEBI" id="CHEBI:64076"/>
    </ligand>
</feature>
<comment type="subunit">
    <text evidence="17">Homotetramer.</text>
</comment>
<reference evidence="22 23" key="1">
    <citation type="submission" date="2023-09" db="EMBL/GenBank/DDBJ databases">
        <title>Whole genome shotgun sequencing (WGS) of Bosea sp. ZW T0_25, isolated from stored onions (Allium cepa).</title>
        <authorList>
            <person name="Stoll D.A."/>
            <person name="Huch M."/>
        </authorList>
    </citation>
    <scope>NUCLEOTIDE SEQUENCE [LARGE SCALE GENOMIC DNA]</scope>
    <source>
        <strain evidence="22 23">ZW T0_25</strain>
    </source>
</reference>
<keyword evidence="7 17" id="KW-0067">ATP-binding</keyword>
<feature type="binding site" evidence="17">
    <location>
        <position position="448"/>
    </location>
    <ligand>
        <name>AMP</name>
        <dbReference type="ChEBI" id="CHEBI:456215"/>
    </ligand>
</feature>
<keyword evidence="23" id="KW-1185">Reference proteome</keyword>
<evidence type="ECO:0000256" key="13">
    <source>
        <dbReference type="ARBA" id="ARBA00023268"/>
    </source>
</evidence>
<dbReference type="NCBIfam" id="TIGR00196">
    <property type="entry name" value="yjeF_cterm"/>
    <property type="match status" value="1"/>
</dbReference>
<comment type="similarity">
    <text evidence="17">Belongs to the NnrD/CARKD family.</text>
</comment>
<comment type="function">
    <text evidence="17">Catalyzes the dehydration of the S-form of NAD(P)HX at the expense of ADP, which is converted to AMP. Together with NAD(P)HX epimerase, which catalyzes the epimerization of the S- and R-forms, the enzyme allows the repair of both epimers of NAD(P)HX, a damaged form of NAD(P)H that is a result of enzymatic or heat-dependent hydration.</text>
</comment>
<comment type="catalytic activity">
    <reaction evidence="2 18 19">
        <text>(6R)-NADPHX = (6S)-NADPHX</text>
        <dbReference type="Rhea" id="RHEA:32227"/>
        <dbReference type="ChEBI" id="CHEBI:64076"/>
        <dbReference type="ChEBI" id="CHEBI:64077"/>
        <dbReference type="EC" id="5.1.99.6"/>
    </reaction>
</comment>
<evidence type="ECO:0000259" key="20">
    <source>
        <dbReference type="PROSITE" id="PS51383"/>
    </source>
</evidence>
<evidence type="ECO:0000256" key="12">
    <source>
        <dbReference type="ARBA" id="ARBA00023239"/>
    </source>
</evidence>
<evidence type="ECO:0000256" key="19">
    <source>
        <dbReference type="PIRNR" id="PIRNR017184"/>
    </source>
</evidence>
<dbReference type="HAMAP" id="MF_01965">
    <property type="entry name" value="NADHX_dehydratase"/>
    <property type="match status" value="1"/>
</dbReference>
<comment type="catalytic activity">
    <reaction evidence="1 18 19">
        <text>(6R)-NADHX = (6S)-NADHX</text>
        <dbReference type="Rhea" id="RHEA:32215"/>
        <dbReference type="ChEBI" id="CHEBI:64074"/>
        <dbReference type="ChEBI" id="CHEBI:64075"/>
        <dbReference type="EC" id="5.1.99.6"/>
    </reaction>
</comment>
<evidence type="ECO:0000256" key="3">
    <source>
        <dbReference type="ARBA" id="ARBA00006001"/>
    </source>
</evidence>
<feature type="domain" description="YjeF C-terminal" evidence="20">
    <location>
        <begin position="228"/>
        <end position="503"/>
    </location>
</feature>
<dbReference type="Gene3D" id="3.40.1190.20">
    <property type="match status" value="1"/>
</dbReference>
<keyword evidence="10 17" id="KW-0520">NAD</keyword>
<comment type="catalytic activity">
    <reaction evidence="16 17 19">
        <text>(6S)-NADPHX + ADP = AMP + phosphate + NADPH + H(+)</text>
        <dbReference type="Rhea" id="RHEA:32235"/>
        <dbReference type="ChEBI" id="CHEBI:15378"/>
        <dbReference type="ChEBI" id="CHEBI:43474"/>
        <dbReference type="ChEBI" id="CHEBI:57783"/>
        <dbReference type="ChEBI" id="CHEBI:64076"/>
        <dbReference type="ChEBI" id="CHEBI:456215"/>
        <dbReference type="ChEBI" id="CHEBI:456216"/>
        <dbReference type="EC" id="4.2.1.136"/>
    </reaction>
</comment>
<dbReference type="RefSeq" id="WP_316021323.1">
    <property type="nucleotide sequence ID" value="NZ_JAWDID010000077.1"/>
</dbReference>
<feature type="domain" description="YjeF N-terminal" evidence="21">
    <location>
        <begin position="17"/>
        <end position="215"/>
    </location>
</feature>
<dbReference type="InterPro" id="IPR029056">
    <property type="entry name" value="Ribokinase-like"/>
</dbReference>
<feature type="binding site" evidence="17">
    <location>
        <position position="263"/>
    </location>
    <ligand>
        <name>(6S)-NADPHX</name>
        <dbReference type="ChEBI" id="CHEBI:64076"/>
    </ligand>
</feature>
<evidence type="ECO:0000256" key="9">
    <source>
        <dbReference type="ARBA" id="ARBA00022958"/>
    </source>
</evidence>
<evidence type="ECO:0000256" key="5">
    <source>
        <dbReference type="ARBA" id="ARBA00022723"/>
    </source>
</evidence>
<evidence type="ECO:0000313" key="23">
    <source>
        <dbReference type="Proteomes" id="UP001254257"/>
    </source>
</evidence>
<dbReference type="CDD" id="cd01171">
    <property type="entry name" value="YXKO-related"/>
    <property type="match status" value="1"/>
</dbReference>
<dbReference type="Gene3D" id="3.40.50.10260">
    <property type="entry name" value="YjeF N-terminal domain"/>
    <property type="match status" value="1"/>
</dbReference>
<evidence type="ECO:0000256" key="7">
    <source>
        <dbReference type="ARBA" id="ARBA00022840"/>
    </source>
</evidence>
<dbReference type="PROSITE" id="PS51383">
    <property type="entry name" value="YJEF_C_3"/>
    <property type="match status" value="1"/>
</dbReference>
<feature type="binding site" evidence="18">
    <location>
        <begin position="64"/>
        <end position="68"/>
    </location>
    <ligand>
        <name>(6S)-NADPHX</name>
        <dbReference type="ChEBI" id="CHEBI:64076"/>
    </ligand>
</feature>
<dbReference type="SUPFAM" id="SSF53613">
    <property type="entry name" value="Ribokinase-like"/>
    <property type="match status" value="1"/>
</dbReference>
<organism evidence="22 23">
    <name type="scientific">Bosea rubneri</name>
    <dbReference type="NCBI Taxonomy" id="3075434"/>
    <lineage>
        <taxon>Bacteria</taxon>
        <taxon>Pseudomonadati</taxon>
        <taxon>Pseudomonadota</taxon>
        <taxon>Alphaproteobacteria</taxon>
        <taxon>Hyphomicrobiales</taxon>
        <taxon>Boseaceae</taxon>
        <taxon>Bosea</taxon>
    </lineage>
</organism>
<name>A0ABU3SFP5_9HYPH</name>
<proteinExistence type="inferred from homology"/>
<evidence type="ECO:0000313" key="22">
    <source>
        <dbReference type="EMBL" id="MDU0343619.1"/>
    </source>
</evidence>
<dbReference type="EC" id="5.1.99.6" evidence="19"/>
<keyword evidence="6 17" id="KW-0547">Nucleotide-binding</keyword>
<comment type="similarity">
    <text evidence="3 19">In the N-terminal section; belongs to the NnrE/AIBP family.</text>
</comment>
<keyword evidence="9 18" id="KW-0630">Potassium</keyword>
<sequence length="505" mass="50396">MTKPAPDSLALLSVAEMAGADEAAIASGIAGFALMERAGRAVADAVSRRGRPGERVLVLCGPGKNGGDGFVAARLLEARGFAITLALAGERGQLTGDAGEAAAGWQGPVLAVAEIRPEDHAIIVDALFGAGLNRPLGGAVAALVERVNASDLPVISVDVPSGVSGDSGMTAGPAIRADETVTFFRLKPGHLLYPGRALCGVVTLADIGITAEMVFGPGKPPPMTFSNEPALWQGQLPRHEAGTHKYRRGAVAVAAGGLAGVGAPRLGARAALRIGAGLATIICRPEALATHAGRGPDALMQIAAADGAAFEAALATRKLSALLAGPALGLDAMAAEVVTAALCAKLPLVLDADALTVLAARSELLEELAGRRSVPTVLTPHEGEFLRLFGDRAPYASGASRLVRARTAATATASVVVLKGPDTVIAAPDGRAAINATGSAALATAGSGDVLGGIVTGLLAQGMPAFEAACAAVWLHGKAGEALGFGLIADDLPEALPGALRLVAG</sequence>
<evidence type="ECO:0000256" key="11">
    <source>
        <dbReference type="ARBA" id="ARBA00023235"/>
    </source>
</evidence>
<feature type="binding site" evidence="18">
    <location>
        <position position="161"/>
    </location>
    <ligand>
        <name>K(+)</name>
        <dbReference type="ChEBI" id="CHEBI:29103"/>
    </ligand>
</feature>
<feature type="binding site" evidence="17">
    <location>
        <begin position="419"/>
        <end position="423"/>
    </location>
    <ligand>
        <name>AMP</name>
        <dbReference type="ChEBI" id="CHEBI:456215"/>
    </ligand>
</feature>
<evidence type="ECO:0000256" key="2">
    <source>
        <dbReference type="ARBA" id="ARBA00000909"/>
    </source>
</evidence>
<comment type="function">
    <text evidence="18">Catalyzes the epimerization of the S- and R-forms of NAD(P)HX, a damaged form of NAD(P)H that is a result of enzymatic or heat-dependent hydration. This is a prerequisite for the S-specific NAD(P)H-hydrate dehydratase to allow the repair of both epimers of NAD(P)HX.</text>
</comment>
<comment type="similarity">
    <text evidence="18">Belongs to the NnrE/AIBP family.</text>
</comment>
<comment type="caution">
    <text evidence="22">The sequence shown here is derived from an EMBL/GenBank/DDBJ whole genome shotgun (WGS) entry which is preliminary data.</text>
</comment>
<comment type="caution">
    <text evidence="17">Lacks conserved residue(s) required for the propagation of feature annotation.</text>
</comment>
<evidence type="ECO:0000256" key="1">
    <source>
        <dbReference type="ARBA" id="ARBA00000013"/>
    </source>
</evidence>
<dbReference type="EMBL" id="JAWDID010000077">
    <property type="protein sequence ID" value="MDU0343619.1"/>
    <property type="molecule type" value="Genomic_DNA"/>
</dbReference>
<comment type="similarity">
    <text evidence="4 19">In the C-terminal section; belongs to the NnrD/CARKD family.</text>
</comment>
<dbReference type="Proteomes" id="UP001254257">
    <property type="component" value="Unassembled WGS sequence"/>
</dbReference>
<evidence type="ECO:0000256" key="4">
    <source>
        <dbReference type="ARBA" id="ARBA00009524"/>
    </source>
</evidence>
<evidence type="ECO:0000256" key="6">
    <source>
        <dbReference type="ARBA" id="ARBA00022741"/>
    </source>
</evidence>
<keyword evidence="8 17" id="KW-0521">NADP</keyword>
<dbReference type="InterPro" id="IPR004443">
    <property type="entry name" value="YjeF_N_dom"/>
</dbReference>